<evidence type="ECO:0000313" key="1">
    <source>
        <dbReference type="EMBL" id="OGD95924.1"/>
    </source>
</evidence>
<dbReference type="AlphaFoldDB" id="A0A1F5GVT4"/>
<comment type="caution">
    <text evidence="1">The sequence shown here is derived from an EMBL/GenBank/DDBJ whole genome shotgun (WGS) entry which is preliminary data.</text>
</comment>
<evidence type="ECO:0000313" key="2">
    <source>
        <dbReference type="Proteomes" id="UP000178336"/>
    </source>
</evidence>
<dbReference type="Proteomes" id="UP000178336">
    <property type="component" value="Unassembled WGS sequence"/>
</dbReference>
<dbReference type="STRING" id="1797724.A3A48_03770"/>
<protein>
    <submittedName>
        <fullName evidence="1">Uncharacterized protein</fullName>
    </submittedName>
</protein>
<organism evidence="1 2">
    <name type="scientific">Candidatus Curtissbacteria bacterium RIFCSPLOWO2_01_FULL_37_9</name>
    <dbReference type="NCBI Taxonomy" id="1797724"/>
    <lineage>
        <taxon>Bacteria</taxon>
        <taxon>Candidatus Curtissiibacteriota</taxon>
    </lineage>
</organism>
<reference evidence="1 2" key="1">
    <citation type="journal article" date="2016" name="Nat. Commun.">
        <title>Thousands of microbial genomes shed light on interconnected biogeochemical processes in an aquifer system.</title>
        <authorList>
            <person name="Anantharaman K."/>
            <person name="Brown C.T."/>
            <person name="Hug L.A."/>
            <person name="Sharon I."/>
            <person name="Castelle C.J."/>
            <person name="Probst A.J."/>
            <person name="Thomas B.C."/>
            <person name="Singh A."/>
            <person name="Wilkins M.J."/>
            <person name="Karaoz U."/>
            <person name="Brodie E.L."/>
            <person name="Williams K.H."/>
            <person name="Hubbard S.S."/>
            <person name="Banfield J.F."/>
        </authorList>
    </citation>
    <scope>NUCLEOTIDE SEQUENCE [LARGE SCALE GENOMIC DNA]</scope>
</reference>
<dbReference type="EMBL" id="MFBN01000005">
    <property type="protein sequence ID" value="OGD95924.1"/>
    <property type="molecule type" value="Genomic_DNA"/>
</dbReference>
<gene>
    <name evidence="1" type="ORF">A3A48_03770</name>
</gene>
<name>A0A1F5GVT4_9BACT</name>
<proteinExistence type="predicted"/>
<sequence>MSVEYNISREVVVCDSYKEEYPNIELDGEIGEIIATIPPNSQKPNRVMVRFDKVSLLNLRLQDIKTVDRD</sequence>
<accession>A0A1F5GVT4</accession>